<keyword evidence="2 10" id="KW-0963">Cytoplasm</keyword>
<dbReference type="InterPro" id="IPR010663">
    <property type="entry name" value="Znf_FPG/IleRS"/>
</dbReference>
<comment type="cofactor">
    <cofactor evidence="10">
        <name>Zn(2+)</name>
        <dbReference type="ChEBI" id="CHEBI:29105"/>
    </cofactor>
    <text evidence="10">Binds 1 zinc ion per subunit.</text>
</comment>
<comment type="catalytic activity">
    <reaction evidence="9 10">
        <text>tRNA(Ile) + L-isoleucine + ATP = L-isoleucyl-tRNA(Ile) + AMP + diphosphate</text>
        <dbReference type="Rhea" id="RHEA:11060"/>
        <dbReference type="Rhea" id="RHEA-COMP:9666"/>
        <dbReference type="Rhea" id="RHEA-COMP:9695"/>
        <dbReference type="ChEBI" id="CHEBI:30616"/>
        <dbReference type="ChEBI" id="CHEBI:33019"/>
        <dbReference type="ChEBI" id="CHEBI:58045"/>
        <dbReference type="ChEBI" id="CHEBI:78442"/>
        <dbReference type="ChEBI" id="CHEBI:78528"/>
        <dbReference type="ChEBI" id="CHEBI:456215"/>
        <dbReference type="EC" id="6.1.1.5"/>
    </reaction>
</comment>
<dbReference type="PRINTS" id="PR00984">
    <property type="entry name" value="TRNASYNTHILE"/>
</dbReference>
<dbReference type="PANTHER" id="PTHR42765:SF1">
    <property type="entry name" value="ISOLEUCINE--TRNA LIGASE, MITOCHONDRIAL"/>
    <property type="match status" value="1"/>
</dbReference>
<evidence type="ECO:0000256" key="8">
    <source>
        <dbReference type="ARBA" id="ARBA00025217"/>
    </source>
</evidence>
<evidence type="ECO:0000256" key="6">
    <source>
        <dbReference type="ARBA" id="ARBA00022917"/>
    </source>
</evidence>
<dbReference type="Gene3D" id="1.10.730.20">
    <property type="match status" value="1"/>
</dbReference>
<reference evidence="14 15" key="1">
    <citation type="journal article" date="2023" name="Int. J. Syst. Evol. Microbiol.">
        <title>The observation of taxonomic boundaries for the 16SrII and 16SrXXV phytoplasmas using genome-based delimitation.</title>
        <authorList>
            <person name="Rodrigues Jardim B."/>
            <person name="Tran-Nguyen L.T.T."/>
            <person name="Gambley C."/>
            <person name="Al-Sadi A.M."/>
            <person name="Al-Subhi A.M."/>
            <person name="Foissac X."/>
            <person name="Salar P."/>
            <person name="Cai H."/>
            <person name="Yang J.Y."/>
            <person name="Davis R."/>
            <person name="Jones L."/>
            <person name="Rodoni B."/>
            <person name="Constable F.E."/>
        </authorList>
    </citation>
    <scope>NUCLEOTIDE SEQUENCE [LARGE SCALE GENOMIC DNA]</scope>
    <source>
        <strain evidence="14">BAWM-155c</strain>
    </source>
</reference>
<feature type="domain" description="Methionyl/Valyl/Leucyl/Isoleucyl-tRNA synthetase anticodon-binding" evidence="13">
    <location>
        <begin position="680"/>
        <end position="838"/>
    </location>
</feature>
<dbReference type="Gene3D" id="3.40.50.620">
    <property type="entry name" value="HUPs"/>
    <property type="match status" value="2"/>
</dbReference>
<evidence type="ECO:0000259" key="11">
    <source>
        <dbReference type="Pfam" id="PF00133"/>
    </source>
</evidence>
<dbReference type="InterPro" id="IPR009008">
    <property type="entry name" value="Val/Leu/Ile-tRNA-synth_edit"/>
</dbReference>
<keyword evidence="4 10" id="KW-0547">Nucleotide-binding</keyword>
<name>A0ABT9DD12_9MOLU</name>
<dbReference type="InterPro" id="IPR014729">
    <property type="entry name" value="Rossmann-like_a/b/a_fold"/>
</dbReference>
<evidence type="ECO:0000259" key="13">
    <source>
        <dbReference type="Pfam" id="PF08264"/>
    </source>
</evidence>
<comment type="function">
    <text evidence="8 10">Catalyzes the attachment of isoleucine to tRNA(Ile). As IleRS can inadvertently accommodate and process structurally similar amino acids such as valine, to avoid such errors it has two additional distinct tRNA(Ile)-dependent editing activities. One activity is designated as 'pretransfer' editing and involves the hydrolysis of activated Val-AMP. The other activity is designated 'posttransfer' editing and involves deacylation of mischarged Val-tRNA(Ile).</text>
</comment>
<dbReference type="Pfam" id="PF00133">
    <property type="entry name" value="tRNA-synt_1"/>
    <property type="match status" value="1"/>
</dbReference>
<comment type="similarity">
    <text evidence="1 10">Belongs to the class-I aminoacyl-tRNA synthetase family. IleS type 1 subfamily.</text>
</comment>
<dbReference type="GO" id="GO:0004822">
    <property type="term" value="F:isoleucine-tRNA ligase activity"/>
    <property type="evidence" value="ECO:0007669"/>
    <property type="project" value="UniProtKB-EC"/>
</dbReference>
<dbReference type="Gene3D" id="1.10.10.830">
    <property type="entry name" value="Ile-tRNA synthetase CP2 domain-like"/>
    <property type="match status" value="1"/>
</dbReference>
<keyword evidence="6 10" id="KW-0648">Protein biosynthesis</keyword>
<keyword evidence="10" id="KW-0862">Zinc</keyword>
<comment type="subcellular location">
    <subcellularLocation>
        <location evidence="10">Cytoplasm</location>
    </subcellularLocation>
</comment>
<dbReference type="Pfam" id="PF08264">
    <property type="entry name" value="Anticodon_1"/>
    <property type="match status" value="1"/>
</dbReference>
<keyword evidence="15" id="KW-1185">Reference proteome</keyword>
<evidence type="ECO:0000256" key="4">
    <source>
        <dbReference type="ARBA" id="ARBA00022741"/>
    </source>
</evidence>
<dbReference type="HAMAP" id="MF_02002">
    <property type="entry name" value="Ile_tRNA_synth_type1"/>
    <property type="match status" value="1"/>
</dbReference>
<dbReference type="PANTHER" id="PTHR42765">
    <property type="entry name" value="SOLEUCYL-TRNA SYNTHETASE"/>
    <property type="match status" value="1"/>
</dbReference>
<organism evidence="14 15">
    <name type="scientific">Candidatus Phytoplasma melaleucae</name>
    <dbReference type="NCBI Taxonomy" id="2982630"/>
    <lineage>
        <taxon>Bacteria</taxon>
        <taxon>Bacillati</taxon>
        <taxon>Mycoplasmatota</taxon>
        <taxon>Mollicutes</taxon>
        <taxon>Acholeplasmatales</taxon>
        <taxon>Acholeplasmataceae</taxon>
        <taxon>Candidatus Phytoplasma</taxon>
    </lineage>
</organism>
<dbReference type="PROSITE" id="PS00178">
    <property type="entry name" value="AA_TRNA_LIGASE_I"/>
    <property type="match status" value="1"/>
</dbReference>
<dbReference type="InterPro" id="IPR009080">
    <property type="entry name" value="tRNAsynth_Ia_anticodon-bd"/>
</dbReference>
<keyword evidence="5 10" id="KW-0067">ATP-binding</keyword>
<proteinExistence type="inferred from homology"/>
<evidence type="ECO:0000256" key="10">
    <source>
        <dbReference type="HAMAP-Rule" id="MF_02002"/>
    </source>
</evidence>
<accession>A0ABT9DD12</accession>
<dbReference type="InterPro" id="IPR023585">
    <property type="entry name" value="Ile-tRNA-ligase_type1"/>
</dbReference>
<dbReference type="RefSeq" id="WP_304515192.1">
    <property type="nucleotide sequence ID" value="NZ_JAOSID010000002.1"/>
</dbReference>
<comment type="caution">
    <text evidence="14">The sequence shown here is derived from an EMBL/GenBank/DDBJ whole genome shotgun (WGS) entry which is preliminary data.</text>
</comment>
<feature type="binding site" evidence="10">
    <location>
        <position position="909"/>
    </location>
    <ligand>
        <name>Zn(2+)</name>
        <dbReference type="ChEBI" id="CHEBI:29105"/>
    </ligand>
</feature>
<feature type="binding site" evidence="10">
    <location>
        <position position="892"/>
    </location>
    <ligand>
        <name>Zn(2+)</name>
        <dbReference type="ChEBI" id="CHEBI:29105"/>
    </ligand>
</feature>
<evidence type="ECO:0000259" key="12">
    <source>
        <dbReference type="Pfam" id="PF06827"/>
    </source>
</evidence>
<gene>
    <name evidence="10 14" type="primary">ileS</name>
    <name evidence="14" type="ORF">OC680_00625</name>
</gene>
<dbReference type="InterPro" id="IPR050081">
    <property type="entry name" value="Ile-tRNA_ligase"/>
</dbReference>
<keyword evidence="10" id="KW-0479">Metal-binding</keyword>
<evidence type="ECO:0000256" key="5">
    <source>
        <dbReference type="ARBA" id="ARBA00022840"/>
    </source>
</evidence>
<evidence type="ECO:0000256" key="7">
    <source>
        <dbReference type="ARBA" id="ARBA00023146"/>
    </source>
</evidence>
<evidence type="ECO:0000313" key="15">
    <source>
        <dbReference type="Proteomes" id="UP001172036"/>
    </source>
</evidence>
<dbReference type="EC" id="6.1.1.5" evidence="10"/>
<dbReference type="CDD" id="cd00818">
    <property type="entry name" value="IleRS_core"/>
    <property type="match status" value="1"/>
</dbReference>
<dbReference type="InterPro" id="IPR002301">
    <property type="entry name" value="Ile-tRNA-ligase"/>
</dbReference>
<evidence type="ECO:0000256" key="3">
    <source>
        <dbReference type="ARBA" id="ARBA00022598"/>
    </source>
</evidence>
<dbReference type="SUPFAM" id="SSF52374">
    <property type="entry name" value="Nucleotidylyl transferase"/>
    <property type="match status" value="1"/>
</dbReference>
<comment type="subunit">
    <text evidence="10">Monomer.</text>
</comment>
<dbReference type="SUPFAM" id="SSF50677">
    <property type="entry name" value="ValRS/IleRS/LeuRS editing domain"/>
    <property type="match status" value="1"/>
</dbReference>
<feature type="binding site" evidence="10">
    <location>
        <position position="597"/>
    </location>
    <ligand>
        <name>ATP</name>
        <dbReference type="ChEBI" id="CHEBI:30616"/>
    </ligand>
</feature>
<feature type="domain" description="Aminoacyl-tRNA synthetase class Ia" evidence="11">
    <location>
        <begin position="32"/>
        <end position="633"/>
    </location>
</feature>
<dbReference type="InterPro" id="IPR033708">
    <property type="entry name" value="Anticodon_Ile_BEm"/>
</dbReference>
<dbReference type="Proteomes" id="UP001172036">
    <property type="component" value="Unassembled WGS sequence"/>
</dbReference>
<evidence type="ECO:0000256" key="2">
    <source>
        <dbReference type="ARBA" id="ARBA00022490"/>
    </source>
</evidence>
<dbReference type="Pfam" id="PF06827">
    <property type="entry name" value="zf-FPG_IleRS"/>
    <property type="match status" value="1"/>
</dbReference>
<dbReference type="InterPro" id="IPR001412">
    <property type="entry name" value="aa-tRNA-synth_I_CS"/>
</dbReference>
<dbReference type="InterPro" id="IPR002300">
    <property type="entry name" value="aa-tRNA-synth_Ia"/>
</dbReference>
<feature type="binding site" evidence="10">
    <location>
        <position position="906"/>
    </location>
    <ligand>
        <name>Zn(2+)</name>
        <dbReference type="ChEBI" id="CHEBI:29105"/>
    </ligand>
</feature>
<sequence length="918" mass="107789">MVIKTDYKNTLLMPQTNFPMKGNLNKKEIEIEKHWKEIRLYEKMLSKNKNNQHFILHDGPPYANGEMHIGHALNKILKDFILRFKNMQGYYAPYIPGWDTHGLPIEIAVLKKFSKEELSSKNLFITECRKFALCFIEKQKNNFKRLGILGHWDKYYSTLDNSYIADQIRIFGQMITKKLIFKNLKPVYWSPFLQSSLAESEIEYRNYKSLSIFIAFDIINSNIFPNTQLLVWTTNPWTLPSNEAICAHPNQKYHLIKVNGKQYIIGAATLNSLRPKLNWEKMEIINTFSGKKLENLLYINILFSKQRRVVLDTFVSEKEGTGLVSISPGHGHDDFIIGQKYNLDISCSIDKKGLMTEIAGIYKGIFFTEANNLIVESLRTKNLLIKSESITHSYPHDNRIQKPVIFLAIPQWFLNVSKIKDKLLKEVQKIKWHPEWGQKKMHNMMSEREHWNISRQRKWGVPIPIIYTENHEPITDINIINHIADLFEKNGKEIWHKWDAIKLLPPNYQNKKSPNQIFYKEQDIIDVWFDSGTSYSIIQRISDNFFPVNLYLEGADQYRGWFNSSLITSVAVFNQSPYQQVITHGFVLDGYGQKMSKSLNNVVDPLKIINQTGADVLRLWVSNIDYNNDVKIDSSILEQIQEKYRKIRNTIRFMLGNLNDFNPNQNYVYFNNRDPIHQTIILEFKYMLIKIIDSYQNYDFEQIISLLYPFITTKISAFYLDFAKDILYIEDQNNLERRMIQSNIYDLLLDFLKILTPIIPHTTSEAYNSLTFKNEEDIYLEKIPQIKEVKNFINDTYSENVVIIQNAYKLFLNLREIVLKKLEESRQKKLIRKSLQAKLILHLTPEYIKALEILKINKKLNQILIVSQIEIKEKTTLNITILMANGITCPRCWNVKSTIKKQGDLCQRCFSVLSKQIL</sequence>
<feature type="binding site" evidence="10">
    <location>
        <position position="553"/>
    </location>
    <ligand>
        <name>L-isoleucyl-5'-AMP</name>
        <dbReference type="ChEBI" id="CHEBI:178002"/>
    </ligand>
</feature>
<keyword evidence="3 10" id="KW-0436">Ligase</keyword>
<dbReference type="SUPFAM" id="SSF47323">
    <property type="entry name" value="Anticodon-binding domain of a subclass of class I aminoacyl-tRNA synthetases"/>
    <property type="match status" value="1"/>
</dbReference>
<evidence type="ECO:0000256" key="1">
    <source>
        <dbReference type="ARBA" id="ARBA00006887"/>
    </source>
</evidence>
<dbReference type="CDD" id="cd07960">
    <property type="entry name" value="Anticodon_Ia_Ile_BEm"/>
    <property type="match status" value="1"/>
</dbReference>
<evidence type="ECO:0000256" key="9">
    <source>
        <dbReference type="ARBA" id="ARBA00048359"/>
    </source>
</evidence>
<keyword evidence="7 10" id="KW-0030">Aminoacyl-tRNA synthetase</keyword>
<comment type="domain">
    <text evidence="10">IleRS has two distinct active sites: one for aminoacylation and one for editing. The misactivated valine is translocated from the active site to the editing site, which sterically excludes the correctly activated isoleucine. The single editing site contains two valyl binding pockets, one specific for each substrate (Val-AMP or Val-tRNA(Ile)).</text>
</comment>
<feature type="domain" description="Zinc finger FPG/IleRS-type" evidence="12">
    <location>
        <begin position="886"/>
        <end position="912"/>
    </location>
</feature>
<feature type="binding site" evidence="10">
    <location>
        <position position="889"/>
    </location>
    <ligand>
        <name>Zn(2+)</name>
        <dbReference type="ChEBI" id="CHEBI:29105"/>
    </ligand>
</feature>
<protein>
    <recommendedName>
        <fullName evidence="10">Isoleucine--tRNA ligase</fullName>
        <ecNumber evidence="10">6.1.1.5</ecNumber>
    </recommendedName>
    <alternativeName>
        <fullName evidence="10">Isoleucyl-tRNA synthetase</fullName>
        <shortName evidence="10">IleRS</shortName>
    </alternativeName>
</protein>
<feature type="short sequence motif" description="'KMSKS' region" evidence="10">
    <location>
        <begin position="594"/>
        <end position="598"/>
    </location>
</feature>
<dbReference type="InterPro" id="IPR013155">
    <property type="entry name" value="M/V/L/I-tRNA-synth_anticd-bd"/>
</dbReference>
<feature type="short sequence motif" description="'HIGH' region" evidence="10">
    <location>
        <begin position="61"/>
        <end position="71"/>
    </location>
</feature>
<evidence type="ECO:0000313" key="14">
    <source>
        <dbReference type="EMBL" id="MDO8167988.1"/>
    </source>
</evidence>
<dbReference type="EMBL" id="JAOSID010000002">
    <property type="protein sequence ID" value="MDO8167988.1"/>
    <property type="molecule type" value="Genomic_DNA"/>
</dbReference>
<dbReference type="NCBIfam" id="TIGR00392">
    <property type="entry name" value="ileS"/>
    <property type="match status" value="1"/>
</dbReference>